<dbReference type="EMBL" id="SMMG02000009">
    <property type="protein sequence ID" value="KAA3461520.1"/>
    <property type="molecule type" value="Genomic_DNA"/>
</dbReference>
<evidence type="ECO:0000313" key="2">
    <source>
        <dbReference type="Proteomes" id="UP000325315"/>
    </source>
</evidence>
<dbReference type="PANTHER" id="PTHR45835">
    <property type="entry name" value="YALI0A06105P"/>
    <property type="match status" value="1"/>
</dbReference>
<protein>
    <submittedName>
        <fullName evidence="1">Integrase</fullName>
    </submittedName>
</protein>
<evidence type="ECO:0000313" key="1">
    <source>
        <dbReference type="EMBL" id="KAA3461520.1"/>
    </source>
</evidence>
<reference evidence="2" key="1">
    <citation type="journal article" date="2019" name="Plant Biotechnol. J.">
        <title>Genome sequencing of the Australian wild diploid species Gossypium australe highlights disease resistance and delayed gland morphogenesis.</title>
        <authorList>
            <person name="Cai Y."/>
            <person name="Cai X."/>
            <person name="Wang Q."/>
            <person name="Wang P."/>
            <person name="Zhang Y."/>
            <person name="Cai C."/>
            <person name="Xu Y."/>
            <person name="Wang K."/>
            <person name="Zhou Z."/>
            <person name="Wang C."/>
            <person name="Geng S."/>
            <person name="Li B."/>
            <person name="Dong Q."/>
            <person name="Hou Y."/>
            <person name="Wang H."/>
            <person name="Ai P."/>
            <person name="Liu Z."/>
            <person name="Yi F."/>
            <person name="Sun M."/>
            <person name="An G."/>
            <person name="Cheng J."/>
            <person name="Zhang Y."/>
            <person name="Shi Q."/>
            <person name="Xie Y."/>
            <person name="Shi X."/>
            <person name="Chang Y."/>
            <person name="Huang F."/>
            <person name="Chen Y."/>
            <person name="Hong S."/>
            <person name="Mi L."/>
            <person name="Sun Q."/>
            <person name="Zhang L."/>
            <person name="Zhou B."/>
            <person name="Peng R."/>
            <person name="Zhang X."/>
            <person name="Liu F."/>
        </authorList>
    </citation>
    <scope>NUCLEOTIDE SEQUENCE [LARGE SCALE GENOMIC DNA]</scope>
    <source>
        <strain evidence="2">cv. PA1801</strain>
    </source>
</reference>
<organism evidence="1 2">
    <name type="scientific">Gossypium australe</name>
    <dbReference type="NCBI Taxonomy" id="47621"/>
    <lineage>
        <taxon>Eukaryota</taxon>
        <taxon>Viridiplantae</taxon>
        <taxon>Streptophyta</taxon>
        <taxon>Embryophyta</taxon>
        <taxon>Tracheophyta</taxon>
        <taxon>Spermatophyta</taxon>
        <taxon>Magnoliopsida</taxon>
        <taxon>eudicotyledons</taxon>
        <taxon>Gunneridae</taxon>
        <taxon>Pentapetalae</taxon>
        <taxon>rosids</taxon>
        <taxon>malvids</taxon>
        <taxon>Malvales</taxon>
        <taxon>Malvaceae</taxon>
        <taxon>Malvoideae</taxon>
        <taxon>Gossypium</taxon>
    </lineage>
</organism>
<dbReference type="Proteomes" id="UP000325315">
    <property type="component" value="Unassembled WGS sequence"/>
</dbReference>
<accession>A0A5B6UTW6</accession>
<sequence length="139" mass="16391">MKLGEKVRQVVQGVQGDFTLNTEDILFFRGRLCVACDEELQYAILRNAHSSPYAMHPGIYQKVKAEHHYPSRLLQPLKIPEWKWERITMDFVSSFSLTSTKKDDIWVIMDHLMNRSHFLAFRTSYNLQKLPELYIAEIM</sequence>
<dbReference type="PANTHER" id="PTHR45835:SF99">
    <property type="entry name" value="CHROMO DOMAIN-CONTAINING PROTEIN-RELATED"/>
    <property type="match status" value="1"/>
</dbReference>
<proteinExistence type="predicted"/>
<gene>
    <name evidence="1" type="ORF">EPI10_028084</name>
</gene>
<name>A0A5B6UTW6_9ROSI</name>
<dbReference type="AlphaFoldDB" id="A0A5B6UTW6"/>
<dbReference type="OrthoDB" id="1001619at2759"/>
<comment type="caution">
    <text evidence="1">The sequence shown here is derived from an EMBL/GenBank/DDBJ whole genome shotgun (WGS) entry which is preliminary data.</text>
</comment>
<keyword evidence="2" id="KW-1185">Reference proteome</keyword>